<feature type="chain" id="PRO_5041932922" evidence="1">
    <location>
        <begin position="29"/>
        <end position="64"/>
    </location>
</feature>
<gene>
    <name evidence="2" type="ORF">KIN20_005947</name>
</gene>
<proteinExistence type="predicted"/>
<dbReference type="Proteomes" id="UP001196413">
    <property type="component" value="Unassembled WGS sequence"/>
</dbReference>
<dbReference type="AlphaFoldDB" id="A0AAD5MM93"/>
<evidence type="ECO:0000256" key="1">
    <source>
        <dbReference type="SAM" id="SignalP"/>
    </source>
</evidence>
<comment type="caution">
    <text evidence="2">The sequence shown here is derived from an EMBL/GenBank/DDBJ whole genome shotgun (WGS) entry which is preliminary data.</text>
</comment>
<evidence type="ECO:0000313" key="2">
    <source>
        <dbReference type="EMBL" id="KAJ1350209.1"/>
    </source>
</evidence>
<feature type="signal peptide" evidence="1">
    <location>
        <begin position="1"/>
        <end position="28"/>
    </location>
</feature>
<reference evidence="2" key="1">
    <citation type="submission" date="2021-06" db="EMBL/GenBank/DDBJ databases">
        <title>Parelaphostrongylus tenuis whole genome reference sequence.</title>
        <authorList>
            <person name="Garwood T.J."/>
            <person name="Larsen P.A."/>
            <person name="Fountain-Jones N.M."/>
            <person name="Garbe J.R."/>
            <person name="Macchietto M.G."/>
            <person name="Kania S.A."/>
            <person name="Gerhold R.W."/>
            <person name="Richards J.E."/>
            <person name="Wolf T.M."/>
        </authorList>
    </citation>
    <scope>NUCLEOTIDE SEQUENCE</scope>
    <source>
        <strain evidence="2">MNPRO001-30</strain>
        <tissue evidence="2">Meninges</tissue>
    </source>
</reference>
<sequence>MRRKNSEYAAIWLIIFTALCVQPSPTCGTPVSELMAKMCAVETSCVIRLEIVMEEESASVPQNL</sequence>
<name>A0AAD5MM93_PARTN</name>
<evidence type="ECO:0000313" key="3">
    <source>
        <dbReference type="Proteomes" id="UP001196413"/>
    </source>
</evidence>
<keyword evidence="3" id="KW-1185">Reference proteome</keyword>
<keyword evidence="1" id="KW-0732">Signal</keyword>
<dbReference type="EMBL" id="JAHQIW010000814">
    <property type="protein sequence ID" value="KAJ1350209.1"/>
    <property type="molecule type" value="Genomic_DNA"/>
</dbReference>
<accession>A0AAD5MM93</accession>
<protein>
    <submittedName>
        <fullName evidence="2">Uncharacterized protein</fullName>
    </submittedName>
</protein>
<organism evidence="2 3">
    <name type="scientific">Parelaphostrongylus tenuis</name>
    <name type="common">Meningeal worm</name>
    <dbReference type="NCBI Taxonomy" id="148309"/>
    <lineage>
        <taxon>Eukaryota</taxon>
        <taxon>Metazoa</taxon>
        <taxon>Ecdysozoa</taxon>
        <taxon>Nematoda</taxon>
        <taxon>Chromadorea</taxon>
        <taxon>Rhabditida</taxon>
        <taxon>Rhabditina</taxon>
        <taxon>Rhabditomorpha</taxon>
        <taxon>Strongyloidea</taxon>
        <taxon>Metastrongylidae</taxon>
        <taxon>Parelaphostrongylus</taxon>
    </lineage>
</organism>